<keyword evidence="4" id="KW-1185">Reference proteome</keyword>
<evidence type="ECO:0000313" key="4">
    <source>
        <dbReference type="Proteomes" id="UP001056035"/>
    </source>
</evidence>
<name>A0ABY5DXI5_9ACTN</name>
<organism evidence="3 4">
    <name type="scientific">Paraconexibacter antarcticus</name>
    <dbReference type="NCBI Taxonomy" id="2949664"/>
    <lineage>
        <taxon>Bacteria</taxon>
        <taxon>Bacillati</taxon>
        <taxon>Actinomycetota</taxon>
        <taxon>Thermoleophilia</taxon>
        <taxon>Solirubrobacterales</taxon>
        <taxon>Paraconexibacteraceae</taxon>
        <taxon>Paraconexibacter</taxon>
    </lineage>
</organism>
<keyword evidence="2" id="KW-0812">Transmembrane</keyword>
<keyword evidence="2" id="KW-0472">Membrane</keyword>
<dbReference type="EMBL" id="CP098502">
    <property type="protein sequence ID" value="UTI65836.1"/>
    <property type="molecule type" value="Genomic_DNA"/>
</dbReference>
<gene>
    <name evidence="3" type="ORF">NBH00_06365</name>
</gene>
<dbReference type="RefSeq" id="WP_254572514.1">
    <property type="nucleotide sequence ID" value="NZ_CP098502.1"/>
</dbReference>
<proteinExistence type="predicted"/>
<feature type="region of interest" description="Disordered" evidence="1">
    <location>
        <begin position="1"/>
        <end position="21"/>
    </location>
</feature>
<evidence type="ECO:0000256" key="2">
    <source>
        <dbReference type="SAM" id="Phobius"/>
    </source>
</evidence>
<feature type="transmembrane region" description="Helical" evidence="2">
    <location>
        <begin position="37"/>
        <end position="66"/>
    </location>
</feature>
<sequence length="149" mass="15156">MNTRPSPVPSGSGHAADPAPRPAPAPSEFAFVALLDIVLVVMAVPVALLLGAPVLGVLAGAGIWIVQRLIELGVARVANGKTNVKAAIGYNLGAMVGRAWLVGLTILLVGTAGARKDGLAAAVLVFCAFTAYFATALLARSFERNVTPS</sequence>
<feature type="transmembrane region" description="Helical" evidence="2">
    <location>
        <begin position="118"/>
        <end position="139"/>
    </location>
</feature>
<evidence type="ECO:0008006" key="5">
    <source>
        <dbReference type="Google" id="ProtNLM"/>
    </source>
</evidence>
<evidence type="ECO:0000313" key="3">
    <source>
        <dbReference type="EMBL" id="UTI65836.1"/>
    </source>
</evidence>
<dbReference type="Proteomes" id="UP001056035">
    <property type="component" value="Chromosome"/>
</dbReference>
<protein>
    <recommendedName>
        <fullName evidence="5">RDD family protein</fullName>
    </recommendedName>
</protein>
<feature type="transmembrane region" description="Helical" evidence="2">
    <location>
        <begin position="87"/>
        <end position="112"/>
    </location>
</feature>
<accession>A0ABY5DXI5</accession>
<reference evidence="3 4" key="1">
    <citation type="submission" date="2022-06" db="EMBL/GenBank/DDBJ databases">
        <title>Paraconexibacter antarcticus.</title>
        <authorList>
            <person name="Kim C.S."/>
        </authorList>
    </citation>
    <scope>NUCLEOTIDE SEQUENCE [LARGE SCALE GENOMIC DNA]</scope>
    <source>
        <strain evidence="3 4">02-257</strain>
    </source>
</reference>
<keyword evidence="2" id="KW-1133">Transmembrane helix</keyword>
<evidence type="ECO:0000256" key="1">
    <source>
        <dbReference type="SAM" id="MobiDB-lite"/>
    </source>
</evidence>